<dbReference type="GO" id="GO:0005975">
    <property type="term" value="P:carbohydrate metabolic process"/>
    <property type="evidence" value="ECO:0007669"/>
    <property type="project" value="InterPro"/>
</dbReference>
<keyword evidence="4" id="KW-1185">Reference proteome</keyword>
<dbReference type="Gene3D" id="3.20.20.370">
    <property type="entry name" value="Glycoside hydrolase/deacetylase"/>
    <property type="match status" value="1"/>
</dbReference>
<dbReference type="InterPro" id="IPR011330">
    <property type="entry name" value="Glyco_hydro/deAcase_b/a-brl"/>
</dbReference>
<proteinExistence type="predicted"/>
<dbReference type="InterPro" id="IPR002509">
    <property type="entry name" value="NODB_dom"/>
</dbReference>
<dbReference type="GO" id="GO:0016810">
    <property type="term" value="F:hydrolase activity, acting on carbon-nitrogen (but not peptide) bonds"/>
    <property type="evidence" value="ECO:0007669"/>
    <property type="project" value="InterPro"/>
</dbReference>
<feature type="signal peptide" evidence="1">
    <location>
        <begin position="1"/>
        <end position="23"/>
    </location>
</feature>
<dbReference type="SUPFAM" id="SSF88713">
    <property type="entry name" value="Glycoside hydrolase/deacetylase"/>
    <property type="match status" value="1"/>
</dbReference>
<protein>
    <submittedName>
        <fullName evidence="3">Polysaccharide deacetylase family protein</fullName>
    </submittedName>
</protein>
<accession>A0A7X1AUM6</accession>
<sequence>MPKIPTTLAMLTLCALGATGSTAAENNQKPSLPYPTVTENLIISGAPVKIEIAPVYDNKTWAFTTRWDDNNLNALNMQAAMAEIGLKGSFYLNGSREDTAAAFAQQLSTSGTSVGGHTTNHLYLTTANANTVFDEILFNRIERESETDTTLNSFAFPFGRFQERSDPAALKRITRAWLNSGFHSSVYDRFIRSNPHMPEGYASTVIEVKPGDRKINAGSFRRQMDKVLSNPSAAQTHTPVISVGVHPWQPAAELEKFKSLLAEYMGRDDFWYENQTNISAYRFQALHTSIEPVTGQTDAYTVTRPRASIAGAAVPLTLVLTGPKPGKITLNSQVPGSQALSSQTLSVTPGQQPDTWLLNLPYPAYEPTTSKIDWLSCGPGFADTPHTASEFPGIKVELKPTQKGEWILQVTNDSKTELRNGSIILRLPPAYAQGVYYAGKLDLKPNESISKTFSAELDSHEPIMTDGAEFAVAQLDFTQGGEACRLYAVYRGEADTTAQNCVRDAFASAGPFTLDSIDLQQLVPFSAPDAALTAIGNTPGANWRISDSEQRTRFARDRVTISSTKPAWRQFAKPFSRKPSFIPVVADFTLPKASTVTITSALNIALVAIDGQEVTLEDNATSELPVGSHRLLLVFNTGKMIPFWCDYPQELKVLADGKPVSWLPAPKTE</sequence>
<reference evidence="3 4" key="1">
    <citation type="submission" date="2020-07" db="EMBL/GenBank/DDBJ databases">
        <authorList>
            <person name="Feng X."/>
        </authorList>
    </citation>
    <scope>NUCLEOTIDE SEQUENCE [LARGE SCALE GENOMIC DNA]</scope>
    <source>
        <strain evidence="3 4">JCM14086</strain>
    </source>
</reference>
<dbReference type="AlphaFoldDB" id="A0A7X1AUM6"/>
<dbReference type="EMBL" id="JACHVA010000014">
    <property type="protein sequence ID" value="MBC2600323.1"/>
    <property type="molecule type" value="Genomic_DNA"/>
</dbReference>
<dbReference type="Proteomes" id="UP000525652">
    <property type="component" value="Unassembled WGS sequence"/>
</dbReference>
<feature type="chain" id="PRO_5031474176" evidence="1">
    <location>
        <begin position="24"/>
        <end position="669"/>
    </location>
</feature>
<gene>
    <name evidence="3" type="ORF">H5P30_00850</name>
</gene>
<name>A0A7X1AUM6_9BACT</name>
<keyword evidence="1" id="KW-0732">Signal</keyword>
<evidence type="ECO:0000313" key="4">
    <source>
        <dbReference type="Proteomes" id="UP000525652"/>
    </source>
</evidence>
<dbReference type="RefSeq" id="WP_185691073.1">
    <property type="nucleotide sequence ID" value="NZ_JACHVA010000014.1"/>
</dbReference>
<evidence type="ECO:0000259" key="2">
    <source>
        <dbReference type="Pfam" id="PF01522"/>
    </source>
</evidence>
<evidence type="ECO:0000313" key="3">
    <source>
        <dbReference type="EMBL" id="MBC2600323.1"/>
    </source>
</evidence>
<dbReference type="Pfam" id="PF01522">
    <property type="entry name" value="Polysacc_deac_1"/>
    <property type="match status" value="1"/>
</dbReference>
<feature type="domain" description="NodB homology" evidence="2">
    <location>
        <begin position="77"/>
        <end position="166"/>
    </location>
</feature>
<evidence type="ECO:0000256" key="1">
    <source>
        <dbReference type="SAM" id="SignalP"/>
    </source>
</evidence>
<comment type="caution">
    <text evidence="3">The sequence shown here is derived from an EMBL/GenBank/DDBJ whole genome shotgun (WGS) entry which is preliminary data.</text>
</comment>
<organism evidence="3 4">
    <name type="scientific">Puniceicoccus vermicola</name>
    <dbReference type="NCBI Taxonomy" id="388746"/>
    <lineage>
        <taxon>Bacteria</taxon>
        <taxon>Pseudomonadati</taxon>
        <taxon>Verrucomicrobiota</taxon>
        <taxon>Opitutia</taxon>
        <taxon>Puniceicoccales</taxon>
        <taxon>Puniceicoccaceae</taxon>
        <taxon>Puniceicoccus</taxon>
    </lineage>
</organism>